<evidence type="ECO:0000313" key="3">
    <source>
        <dbReference type="Proteomes" id="UP000541770"/>
    </source>
</evidence>
<feature type="compositionally biased region" description="Polar residues" evidence="1">
    <location>
        <begin position="108"/>
        <end position="127"/>
    </location>
</feature>
<dbReference type="EMBL" id="JACGDE010000009">
    <property type="protein sequence ID" value="MBA6065936.1"/>
    <property type="molecule type" value="Genomic_DNA"/>
</dbReference>
<evidence type="ECO:0000313" key="2">
    <source>
        <dbReference type="EMBL" id="MBA6065936.1"/>
    </source>
</evidence>
<evidence type="ECO:0000256" key="1">
    <source>
        <dbReference type="SAM" id="MobiDB-lite"/>
    </source>
</evidence>
<organism evidence="2 3">
    <name type="scientific">Pseudomonas mosselii</name>
    <dbReference type="NCBI Taxonomy" id="78327"/>
    <lineage>
        <taxon>Bacteria</taxon>
        <taxon>Pseudomonadati</taxon>
        <taxon>Pseudomonadota</taxon>
        <taxon>Gammaproteobacteria</taxon>
        <taxon>Pseudomonadales</taxon>
        <taxon>Pseudomonadaceae</taxon>
        <taxon>Pseudomonas</taxon>
    </lineage>
</organism>
<accession>A0A7W2JVQ8</accession>
<gene>
    <name evidence="2" type="ORF">H4C75_14335</name>
</gene>
<name>A0A7W2JVQ8_9PSED</name>
<reference evidence="2 3" key="1">
    <citation type="submission" date="2020-07" db="EMBL/GenBank/DDBJ databases">
        <title>Diversity of carbapenemase encoding genes among Pseudomonas putida group clinical isolates in a tertiary Brazilian hospital.</title>
        <authorList>
            <person name="Alberto-Lei F."/>
            <person name="Nodari C.S."/>
            <person name="Streling A.P."/>
            <person name="Paulino J.T."/>
            <person name="Bessa-Neto F.O."/>
            <person name="Cayo R."/>
            <person name="Gales A.C."/>
        </authorList>
    </citation>
    <scope>NUCLEOTIDE SEQUENCE [LARGE SCALE GENOMIC DNA]</scope>
    <source>
        <strain evidence="2 3">14802</strain>
    </source>
</reference>
<dbReference type="Proteomes" id="UP000541770">
    <property type="component" value="Unassembled WGS sequence"/>
</dbReference>
<comment type="caution">
    <text evidence="2">The sequence shown here is derived from an EMBL/GenBank/DDBJ whole genome shotgun (WGS) entry which is preliminary data.</text>
</comment>
<protein>
    <recommendedName>
        <fullName evidence="4">Mu-like prophage FluMu protein gp41</fullName>
    </recommendedName>
</protein>
<feature type="region of interest" description="Disordered" evidence="1">
    <location>
        <begin position="102"/>
        <end position="127"/>
    </location>
</feature>
<dbReference type="AlphaFoldDB" id="A0A7W2JVQ8"/>
<proteinExistence type="predicted"/>
<sequence>MSDQDKRWDGLTIARELPIGVYFAGVRHKSFTLRAGVTGDLIAAQEHYPEGPMQLITLDVFRRQLLRLGDIEPQHLTTDLLRDTLLELDLAVIADADAELEKKLKPQSAASTPGAESNTTSSDTATG</sequence>
<dbReference type="RefSeq" id="WP_182323247.1">
    <property type="nucleotide sequence ID" value="NZ_JACGDE010000009.1"/>
</dbReference>
<evidence type="ECO:0008006" key="4">
    <source>
        <dbReference type="Google" id="ProtNLM"/>
    </source>
</evidence>